<reference evidence="2" key="1">
    <citation type="journal article" date="2007" name="PLoS Genet.">
        <title>Patterns and implications of gene gain and loss in the evolution of Prochlorococcus.</title>
        <authorList>
            <person name="Kettler G.C."/>
            <person name="Martiny A.C."/>
            <person name="Huang K."/>
            <person name="Zucker J."/>
            <person name="Coleman M.L."/>
            <person name="Rodrigue S."/>
            <person name="Chen F."/>
            <person name="Lapidus A."/>
            <person name="Ferriera S."/>
            <person name="Johnson J."/>
            <person name="Steglich C."/>
            <person name="Church G.M."/>
            <person name="Richardson P."/>
            <person name="Chisholm S.W."/>
        </authorList>
    </citation>
    <scope>NUCLEOTIDE SEQUENCE [LARGE SCALE GENOMIC DNA]</scope>
    <source>
        <strain evidence="2">NATL1A</strain>
    </source>
</reference>
<dbReference type="EMBL" id="CP000553">
    <property type="protein sequence ID" value="ABM75275.1"/>
    <property type="molecule type" value="Genomic_DNA"/>
</dbReference>
<dbReference type="KEGG" id="pme:NATL1_07171"/>
<dbReference type="AlphaFoldDB" id="A2C1B5"/>
<accession>A2C1B5</accession>
<organism evidence="1 2">
    <name type="scientific">Prochlorococcus marinus (strain NATL1A)</name>
    <dbReference type="NCBI Taxonomy" id="167555"/>
    <lineage>
        <taxon>Bacteria</taxon>
        <taxon>Bacillati</taxon>
        <taxon>Cyanobacteriota</taxon>
        <taxon>Cyanophyceae</taxon>
        <taxon>Synechococcales</taxon>
        <taxon>Prochlorococcaceae</taxon>
        <taxon>Prochlorococcus</taxon>
    </lineage>
</organism>
<sequence>MFLKISMTTTNKPLKSCGTSANDALIDQLRACKNTDEILKFEKWFNSNIESDKLYKRICELLKNRSISRALGSKWLLTLIEDRENTINNLSIE</sequence>
<evidence type="ECO:0000313" key="2">
    <source>
        <dbReference type="Proteomes" id="UP000002592"/>
    </source>
</evidence>
<dbReference type="Proteomes" id="UP000002592">
    <property type="component" value="Chromosome"/>
</dbReference>
<evidence type="ECO:0000313" key="1">
    <source>
        <dbReference type="EMBL" id="ABM75275.1"/>
    </source>
</evidence>
<dbReference type="eggNOG" id="ENOG5030NS0">
    <property type="taxonomic scope" value="Bacteria"/>
</dbReference>
<dbReference type="HOGENOM" id="CLU_189948_0_0_3"/>
<proteinExistence type="predicted"/>
<gene>
    <name evidence="1" type="ordered locus">NATL1_07171</name>
</gene>
<name>A2C1B5_PROM1</name>
<protein>
    <submittedName>
        <fullName evidence="1">Possible RNA recognition motif</fullName>
    </submittedName>
</protein>